<organism evidence="4 5">
    <name type="scientific">Anabas testudineus</name>
    <name type="common">Climbing perch</name>
    <name type="synonym">Anthias testudineus</name>
    <dbReference type="NCBI Taxonomy" id="64144"/>
    <lineage>
        <taxon>Eukaryota</taxon>
        <taxon>Metazoa</taxon>
        <taxon>Chordata</taxon>
        <taxon>Craniata</taxon>
        <taxon>Vertebrata</taxon>
        <taxon>Euteleostomi</taxon>
        <taxon>Actinopterygii</taxon>
        <taxon>Neopterygii</taxon>
        <taxon>Teleostei</taxon>
        <taxon>Neoteleostei</taxon>
        <taxon>Acanthomorphata</taxon>
        <taxon>Anabantaria</taxon>
        <taxon>Anabantiformes</taxon>
        <taxon>Anabantoidei</taxon>
        <taxon>Anabantidae</taxon>
        <taxon>Anabas</taxon>
    </lineage>
</organism>
<keyword evidence="1" id="KW-0479">Metal-binding</keyword>
<protein>
    <recommendedName>
        <fullName evidence="3">CCHC-type domain-containing protein</fullName>
    </recommendedName>
</protein>
<dbReference type="GO" id="GO:0003676">
    <property type="term" value="F:nucleic acid binding"/>
    <property type="evidence" value="ECO:0007669"/>
    <property type="project" value="InterPro"/>
</dbReference>
<keyword evidence="1" id="KW-0862">Zinc</keyword>
<dbReference type="Ensembl" id="ENSATET00000076716.1">
    <property type="protein sequence ID" value="ENSATEP00000074731.1"/>
    <property type="gene ID" value="ENSATEG00000031316.1"/>
</dbReference>
<evidence type="ECO:0000256" key="1">
    <source>
        <dbReference type="PROSITE-ProRule" id="PRU00047"/>
    </source>
</evidence>
<dbReference type="GeneTree" id="ENSGT01120000277693"/>
<evidence type="ECO:0000313" key="4">
    <source>
        <dbReference type="Ensembl" id="ENSATEP00000074731.1"/>
    </source>
</evidence>
<reference evidence="4" key="3">
    <citation type="submission" date="2025-09" db="UniProtKB">
        <authorList>
            <consortium name="Ensembl"/>
        </authorList>
    </citation>
    <scope>IDENTIFICATION</scope>
</reference>
<dbReference type="SUPFAM" id="SSF50630">
    <property type="entry name" value="Acid proteases"/>
    <property type="match status" value="1"/>
</dbReference>
<feature type="region of interest" description="Disordered" evidence="2">
    <location>
        <begin position="22"/>
        <end position="43"/>
    </location>
</feature>
<keyword evidence="1" id="KW-0863">Zinc-finger</keyword>
<dbReference type="GO" id="GO:0004190">
    <property type="term" value="F:aspartic-type endopeptidase activity"/>
    <property type="evidence" value="ECO:0007669"/>
    <property type="project" value="InterPro"/>
</dbReference>
<dbReference type="InterPro" id="IPR036875">
    <property type="entry name" value="Znf_CCHC_sf"/>
</dbReference>
<keyword evidence="5" id="KW-1185">Reference proteome</keyword>
<evidence type="ECO:0000313" key="5">
    <source>
        <dbReference type="Proteomes" id="UP000265040"/>
    </source>
</evidence>
<reference evidence="4 5" key="1">
    <citation type="submission" date="2021-04" db="EMBL/GenBank/DDBJ databases">
        <authorList>
            <consortium name="Wellcome Sanger Institute Data Sharing"/>
        </authorList>
    </citation>
    <scope>NUCLEOTIDE SEQUENCE [LARGE SCALE GENOMIC DNA]</scope>
</reference>
<proteinExistence type="predicted"/>
<reference evidence="4" key="2">
    <citation type="submission" date="2025-08" db="UniProtKB">
        <authorList>
            <consortium name="Ensembl"/>
        </authorList>
    </citation>
    <scope>IDENTIFICATION</scope>
</reference>
<evidence type="ECO:0000259" key="3">
    <source>
        <dbReference type="PROSITE" id="PS50158"/>
    </source>
</evidence>
<accession>A0AAQ6IIZ5</accession>
<dbReference type="InterPro" id="IPR021109">
    <property type="entry name" value="Peptidase_aspartic_dom_sf"/>
</dbReference>
<dbReference type="Gene3D" id="4.10.60.10">
    <property type="entry name" value="Zinc finger, CCHC-type"/>
    <property type="match status" value="1"/>
</dbReference>
<dbReference type="Proteomes" id="UP000265040">
    <property type="component" value="Chromosome 3"/>
</dbReference>
<dbReference type="InterPro" id="IPR001969">
    <property type="entry name" value="Aspartic_peptidase_AS"/>
</dbReference>
<dbReference type="PROSITE" id="PS50158">
    <property type="entry name" value="ZF_CCHC"/>
    <property type="match status" value="1"/>
</dbReference>
<dbReference type="InterPro" id="IPR001878">
    <property type="entry name" value="Znf_CCHC"/>
</dbReference>
<feature type="domain" description="CCHC-type" evidence="3">
    <location>
        <begin position="7"/>
        <end position="21"/>
    </location>
</feature>
<dbReference type="SUPFAM" id="SSF57756">
    <property type="entry name" value="Retrovirus zinc finger-like domains"/>
    <property type="match status" value="1"/>
</dbReference>
<dbReference type="GO" id="GO:0008270">
    <property type="term" value="F:zinc ion binding"/>
    <property type="evidence" value="ECO:0007669"/>
    <property type="project" value="UniProtKB-KW"/>
</dbReference>
<dbReference type="Gene3D" id="2.40.70.10">
    <property type="entry name" value="Acid Proteases"/>
    <property type="match status" value="1"/>
</dbReference>
<sequence>GSSNCGCFRCGELGHFARDCPAPSPKAKAGSPQGNGSGVRGYSLQSDTPLSGNFHTVGRCGFIKGLYVDCVIENQQCRALVDTGSTICLLRRGFLPGTTDCHWGKDCDARETGAAGRCGGARGEP</sequence>
<dbReference type="PROSITE" id="PS00141">
    <property type="entry name" value="ASP_PROTEASE"/>
    <property type="match status" value="1"/>
</dbReference>
<dbReference type="Pfam" id="PF00098">
    <property type="entry name" value="zf-CCHC"/>
    <property type="match status" value="1"/>
</dbReference>
<dbReference type="AlphaFoldDB" id="A0AAQ6IIZ5"/>
<dbReference type="GO" id="GO:0006508">
    <property type="term" value="P:proteolysis"/>
    <property type="evidence" value="ECO:0007669"/>
    <property type="project" value="InterPro"/>
</dbReference>
<evidence type="ECO:0000256" key="2">
    <source>
        <dbReference type="SAM" id="MobiDB-lite"/>
    </source>
</evidence>
<name>A0AAQ6IIZ5_ANATE</name>
<dbReference type="SMART" id="SM00343">
    <property type="entry name" value="ZnF_C2HC"/>
    <property type="match status" value="1"/>
</dbReference>